<keyword evidence="7" id="KW-1185">Reference proteome</keyword>
<dbReference type="EMBL" id="JARTLD010000023">
    <property type="protein sequence ID" value="MED5017322.1"/>
    <property type="molecule type" value="Genomic_DNA"/>
</dbReference>
<dbReference type="Gene3D" id="3.30.450.20">
    <property type="entry name" value="PAS domain"/>
    <property type="match status" value="1"/>
</dbReference>
<sequence length="773" mass="87796">MRNASGERATLIFRFFVPYALILLGSLLVGWFAYHKTSALVETETMKSSAAALGQIREALDRRFAEVETIAEQMSSESKIQAFQFVKAPYEDTNPYRLWDLEKTLFDYRMSNHFIVDYYIAYKNSGMFISPRKVYNAEQFYSLQLHYDDLSFEDWYAQLFDTYYYKTYKPGMPVKYEGKPYSVVSYMQSFGTKDSGGVISVLINNKQIQEMLRHIDSEQGGFAYVADQNGNLISQVGIEKQFEDLKALPVKEGFSQIRWNGQRMLITQTTSSYNGWTYVSAQPEAVVLEKANYIKELTLTVFVLALIAGLIVAAFLAYRSSRPVFTMLQLLPLKPGTPRKRPPLGNLMDDIRSSVSALVESHDALNSRLEAQLPLLRNVFFDRLLQGGFTSAEELEGAMEHSRIELGGSLLTAAVIQLRGYHAPYNEEMLMELDIVKLDIRDVVSSFELNEHIRVHLHDLGENKLVLLLHSEDQIAERFMERVKRLLGGLYESLREVSSAGLVIAVGTCQMRWMETYRAYGEAEFLLLHAAWSEYHPVQYYDEAEVPVPAYFYPADVEQRLIQLVRSGNKPETARLIEQIKEKNGGTQQVPAVTQRLLAQELCGTLMKCCEPSGSGEAGPNEEVEVVLKASEPALPPSEAIPMLFHALLQLCHKQEERKRSHNDSLAGKLMDYIDKHFQDPDLSLAVLAGEAKNSEAYVSYFFKEQTGMNFSDYLEHVRMEEAKRLLLSSLMPVSEIASRTGYLSLNTFSRAFKRANGISATEYRKDNQAREA</sequence>
<dbReference type="SUPFAM" id="SSF46689">
    <property type="entry name" value="Homeodomain-like"/>
    <property type="match status" value="1"/>
</dbReference>
<feature type="transmembrane region" description="Helical" evidence="4">
    <location>
        <begin position="297"/>
        <end position="318"/>
    </location>
</feature>
<comment type="caution">
    <text evidence="6">The sequence shown here is derived from an EMBL/GenBank/DDBJ whole genome shotgun (WGS) entry which is preliminary data.</text>
</comment>
<keyword evidence="4" id="KW-0472">Membrane</keyword>
<keyword evidence="1" id="KW-0805">Transcription regulation</keyword>
<keyword evidence="2" id="KW-0238">DNA-binding</keyword>
<gene>
    <name evidence="6" type="ORF">P9847_08365</name>
</gene>
<dbReference type="CDD" id="cd12912">
    <property type="entry name" value="PDC2_MCP_like"/>
    <property type="match status" value="1"/>
</dbReference>
<keyword evidence="4" id="KW-1133">Transmembrane helix</keyword>
<evidence type="ECO:0000256" key="2">
    <source>
        <dbReference type="ARBA" id="ARBA00023125"/>
    </source>
</evidence>
<dbReference type="SMART" id="SM00342">
    <property type="entry name" value="HTH_ARAC"/>
    <property type="match status" value="1"/>
</dbReference>
<dbReference type="PANTHER" id="PTHR43280:SF28">
    <property type="entry name" value="HTH-TYPE TRANSCRIPTIONAL ACTIVATOR RHAS"/>
    <property type="match status" value="1"/>
</dbReference>
<keyword evidence="3" id="KW-0804">Transcription</keyword>
<dbReference type="InterPro" id="IPR018062">
    <property type="entry name" value="HTH_AraC-typ_CS"/>
</dbReference>
<protein>
    <submittedName>
        <fullName evidence="6">AraC family transcriptional regulator</fullName>
    </submittedName>
</protein>
<evidence type="ECO:0000259" key="5">
    <source>
        <dbReference type="PROSITE" id="PS01124"/>
    </source>
</evidence>
<dbReference type="PANTHER" id="PTHR43280">
    <property type="entry name" value="ARAC-FAMILY TRANSCRIPTIONAL REGULATOR"/>
    <property type="match status" value="1"/>
</dbReference>
<accession>A0ABU6PSH6</accession>
<evidence type="ECO:0000313" key="6">
    <source>
        <dbReference type="EMBL" id="MED5017322.1"/>
    </source>
</evidence>
<name>A0ABU6PSH6_9BACL</name>
<evidence type="ECO:0000313" key="7">
    <source>
        <dbReference type="Proteomes" id="UP001343257"/>
    </source>
</evidence>
<dbReference type="InterPro" id="IPR009057">
    <property type="entry name" value="Homeodomain-like_sf"/>
</dbReference>
<dbReference type="InterPro" id="IPR018060">
    <property type="entry name" value="HTH_AraC"/>
</dbReference>
<reference evidence="6 7" key="1">
    <citation type="submission" date="2023-03" db="EMBL/GenBank/DDBJ databases">
        <title>Bacillus Genome Sequencing.</title>
        <authorList>
            <person name="Dunlap C."/>
        </authorList>
    </citation>
    <scope>NUCLEOTIDE SEQUENCE [LARGE SCALE GENOMIC DNA]</scope>
    <source>
        <strain evidence="6 7">NRS-52</strain>
    </source>
</reference>
<organism evidence="6 7">
    <name type="scientific">Paenibacillus chibensis</name>
    <dbReference type="NCBI Taxonomy" id="59846"/>
    <lineage>
        <taxon>Bacteria</taxon>
        <taxon>Bacillati</taxon>
        <taxon>Bacillota</taxon>
        <taxon>Bacilli</taxon>
        <taxon>Bacillales</taxon>
        <taxon>Paenibacillaceae</taxon>
        <taxon>Paenibacillus</taxon>
    </lineage>
</organism>
<dbReference type="PROSITE" id="PS01124">
    <property type="entry name" value="HTH_ARAC_FAMILY_2"/>
    <property type="match status" value="1"/>
</dbReference>
<dbReference type="Proteomes" id="UP001343257">
    <property type="component" value="Unassembled WGS sequence"/>
</dbReference>
<feature type="transmembrane region" description="Helical" evidence="4">
    <location>
        <begin position="12"/>
        <end position="34"/>
    </location>
</feature>
<dbReference type="RefSeq" id="WP_328276927.1">
    <property type="nucleotide sequence ID" value="NZ_JARTLD010000023.1"/>
</dbReference>
<dbReference type="Pfam" id="PF12833">
    <property type="entry name" value="HTH_18"/>
    <property type="match status" value="1"/>
</dbReference>
<evidence type="ECO:0000256" key="4">
    <source>
        <dbReference type="SAM" id="Phobius"/>
    </source>
</evidence>
<evidence type="ECO:0000256" key="3">
    <source>
        <dbReference type="ARBA" id="ARBA00023163"/>
    </source>
</evidence>
<feature type="domain" description="HTH araC/xylS-type" evidence="5">
    <location>
        <begin position="668"/>
        <end position="767"/>
    </location>
</feature>
<proteinExistence type="predicted"/>
<keyword evidence="4" id="KW-0812">Transmembrane</keyword>
<dbReference type="PROSITE" id="PS00041">
    <property type="entry name" value="HTH_ARAC_FAMILY_1"/>
    <property type="match status" value="1"/>
</dbReference>
<evidence type="ECO:0000256" key="1">
    <source>
        <dbReference type="ARBA" id="ARBA00023015"/>
    </source>
</evidence>
<dbReference type="Gene3D" id="1.10.10.60">
    <property type="entry name" value="Homeodomain-like"/>
    <property type="match status" value="2"/>
</dbReference>